<protein>
    <submittedName>
        <fullName evidence="4">Ribose-5-phosphate isomerase B</fullName>
        <ecNumber evidence="4">5.3.1.6</ecNumber>
    </submittedName>
</protein>
<dbReference type="Proteomes" id="UP000315700">
    <property type="component" value="Chromosome"/>
</dbReference>
<dbReference type="InParanoid" id="A0A517SBD6"/>
<reference evidence="4 5" key="1">
    <citation type="submission" date="2019-02" db="EMBL/GenBank/DDBJ databases">
        <title>Deep-cultivation of Planctomycetes and their phenomic and genomic characterization uncovers novel biology.</title>
        <authorList>
            <person name="Wiegand S."/>
            <person name="Jogler M."/>
            <person name="Boedeker C."/>
            <person name="Pinto D."/>
            <person name="Vollmers J."/>
            <person name="Rivas-Marin E."/>
            <person name="Kohn T."/>
            <person name="Peeters S.H."/>
            <person name="Heuer A."/>
            <person name="Rast P."/>
            <person name="Oberbeckmann S."/>
            <person name="Bunk B."/>
            <person name="Jeske O."/>
            <person name="Meyerdierks A."/>
            <person name="Storesund J.E."/>
            <person name="Kallscheuer N."/>
            <person name="Luecker S."/>
            <person name="Lage O.M."/>
            <person name="Pohl T."/>
            <person name="Merkel B.J."/>
            <person name="Hornburger P."/>
            <person name="Mueller R.-W."/>
            <person name="Bruemmer F."/>
            <person name="Labrenz M."/>
            <person name="Spormann A.M."/>
            <person name="Op den Camp H."/>
            <person name="Overmann J."/>
            <person name="Amann R."/>
            <person name="Jetten M.S.M."/>
            <person name="Mascher T."/>
            <person name="Medema M.H."/>
            <person name="Devos D.P."/>
            <person name="Kaster A.-K."/>
            <person name="Ovreas L."/>
            <person name="Rohde M."/>
            <person name="Galperin M.Y."/>
            <person name="Jogler C."/>
        </authorList>
    </citation>
    <scope>NUCLEOTIDE SEQUENCE [LARGE SCALE GENOMIC DNA]</scope>
    <source>
        <strain evidence="4 5">Pan44</strain>
    </source>
</reference>
<evidence type="ECO:0000256" key="1">
    <source>
        <dbReference type="ARBA" id="ARBA00008754"/>
    </source>
</evidence>
<evidence type="ECO:0000256" key="3">
    <source>
        <dbReference type="PIRSR" id="PIRSR005384-2"/>
    </source>
</evidence>
<dbReference type="OrthoDB" id="1778624at2"/>
<organism evidence="4 5">
    <name type="scientific">Caulifigura coniformis</name>
    <dbReference type="NCBI Taxonomy" id="2527983"/>
    <lineage>
        <taxon>Bacteria</taxon>
        <taxon>Pseudomonadati</taxon>
        <taxon>Planctomycetota</taxon>
        <taxon>Planctomycetia</taxon>
        <taxon>Planctomycetales</taxon>
        <taxon>Planctomycetaceae</taxon>
        <taxon>Caulifigura</taxon>
    </lineage>
</organism>
<evidence type="ECO:0000256" key="2">
    <source>
        <dbReference type="ARBA" id="ARBA00023235"/>
    </source>
</evidence>
<accession>A0A517SBD6</accession>
<keyword evidence="5" id="KW-1185">Reference proteome</keyword>
<dbReference type="InterPro" id="IPR036569">
    <property type="entry name" value="RpiB_LacA_LacB_sf"/>
</dbReference>
<dbReference type="KEGG" id="ccos:Pan44_14520"/>
<feature type="binding site" evidence="3">
    <location>
        <position position="101"/>
    </location>
    <ligand>
        <name>D-ribulose 5-phosphate</name>
        <dbReference type="ChEBI" id="CHEBI:58121"/>
    </ligand>
</feature>
<dbReference type="GO" id="GO:0004751">
    <property type="term" value="F:ribose-5-phosphate isomerase activity"/>
    <property type="evidence" value="ECO:0007669"/>
    <property type="project" value="UniProtKB-EC"/>
</dbReference>
<dbReference type="RefSeq" id="WP_145028646.1">
    <property type="nucleotide sequence ID" value="NZ_CP036271.1"/>
</dbReference>
<keyword evidence="2 4" id="KW-0413">Isomerase</keyword>
<dbReference type="AlphaFoldDB" id="A0A517SBD6"/>
<dbReference type="GO" id="GO:0009052">
    <property type="term" value="P:pentose-phosphate shunt, non-oxidative branch"/>
    <property type="evidence" value="ECO:0007669"/>
    <property type="project" value="TreeGrafter"/>
</dbReference>
<evidence type="ECO:0000313" key="4">
    <source>
        <dbReference type="EMBL" id="QDT53435.1"/>
    </source>
</evidence>
<dbReference type="NCBIfam" id="TIGR00689">
    <property type="entry name" value="rpiB_lacA_lacB"/>
    <property type="match status" value="1"/>
</dbReference>
<dbReference type="PANTHER" id="PTHR30345">
    <property type="entry name" value="RIBOSE-5-PHOSPHATE ISOMERASE B"/>
    <property type="match status" value="1"/>
</dbReference>
<comment type="similarity">
    <text evidence="1">Belongs to the LacAB/RpiB family.</text>
</comment>
<dbReference type="GO" id="GO:0019316">
    <property type="term" value="P:D-allose catabolic process"/>
    <property type="evidence" value="ECO:0007669"/>
    <property type="project" value="TreeGrafter"/>
</dbReference>
<dbReference type="InterPro" id="IPR004785">
    <property type="entry name" value="RpiB"/>
</dbReference>
<dbReference type="Pfam" id="PF02502">
    <property type="entry name" value="LacAB_rpiB"/>
    <property type="match status" value="1"/>
</dbReference>
<evidence type="ECO:0000313" key="5">
    <source>
        <dbReference type="Proteomes" id="UP000315700"/>
    </source>
</evidence>
<feature type="binding site" evidence="3">
    <location>
        <position position="134"/>
    </location>
    <ligand>
        <name>D-ribulose 5-phosphate</name>
        <dbReference type="ChEBI" id="CHEBI:58121"/>
    </ligand>
</feature>
<feature type="binding site" evidence="3">
    <location>
        <position position="111"/>
    </location>
    <ligand>
        <name>D-ribulose 5-phosphate</name>
        <dbReference type="ChEBI" id="CHEBI:58121"/>
    </ligand>
</feature>
<dbReference type="NCBIfam" id="NF004051">
    <property type="entry name" value="PRK05571.1"/>
    <property type="match status" value="1"/>
</dbReference>
<dbReference type="Gene3D" id="3.40.1400.10">
    <property type="entry name" value="Sugar-phosphate isomerase, RpiB/LacA/LacB"/>
    <property type="match status" value="1"/>
</dbReference>
<gene>
    <name evidence="4" type="primary">rpiB_1</name>
    <name evidence="4" type="ORF">Pan44_14520</name>
</gene>
<feature type="binding site" evidence="3">
    <location>
        <begin position="68"/>
        <end position="72"/>
    </location>
    <ligand>
        <name>D-ribulose 5-phosphate</name>
        <dbReference type="ChEBI" id="CHEBI:58121"/>
    </ligand>
</feature>
<proteinExistence type="inferred from homology"/>
<sequence>MPPKRVALASDHAGFPLKEAVKAHLQSQGIDVADVGTFSTDPVDYPKVIRAGCAIVLNGGVPGIVFGGSGNGEAIAANKVKGIRAALCYSEETARLARQHNDANVMSLGGRLIDTALALRMVDVFLSTPFEGGRHIARINDLETT</sequence>
<dbReference type="PIRSF" id="PIRSF005384">
    <property type="entry name" value="RpiB_LacA_B"/>
    <property type="match status" value="1"/>
</dbReference>
<dbReference type="SUPFAM" id="SSF89623">
    <property type="entry name" value="Ribose/Galactose isomerase RpiB/AlsB"/>
    <property type="match status" value="1"/>
</dbReference>
<dbReference type="EC" id="5.3.1.6" evidence="4"/>
<dbReference type="PANTHER" id="PTHR30345:SF0">
    <property type="entry name" value="DNA DAMAGE-REPAIR_TOLERATION PROTEIN DRT102"/>
    <property type="match status" value="1"/>
</dbReference>
<dbReference type="NCBIfam" id="TIGR01120">
    <property type="entry name" value="rpiB"/>
    <property type="match status" value="1"/>
</dbReference>
<feature type="binding site" evidence="3">
    <location>
        <position position="138"/>
    </location>
    <ligand>
        <name>D-ribulose 5-phosphate</name>
        <dbReference type="ChEBI" id="CHEBI:58121"/>
    </ligand>
</feature>
<dbReference type="InterPro" id="IPR003500">
    <property type="entry name" value="RpiB_LacA_LacB"/>
</dbReference>
<dbReference type="EMBL" id="CP036271">
    <property type="protein sequence ID" value="QDT53435.1"/>
    <property type="molecule type" value="Genomic_DNA"/>
</dbReference>
<name>A0A517SBD6_9PLAN</name>
<feature type="binding site" evidence="3">
    <location>
        <begin position="11"/>
        <end position="12"/>
    </location>
    <ligand>
        <name>D-ribulose 5-phosphate</name>
        <dbReference type="ChEBI" id="CHEBI:58121"/>
    </ligand>
</feature>